<comment type="catalytic activity">
    <reaction evidence="8">
        <text>L-threonyl-[protein] + ATP = O-phospho-L-threonyl-[protein] + ADP + H(+)</text>
        <dbReference type="Rhea" id="RHEA:46608"/>
        <dbReference type="Rhea" id="RHEA-COMP:11060"/>
        <dbReference type="Rhea" id="RHEA-COMP:11605"/>
        <dbReference type="ChEBI" id="CHEBI:15378"/>
        <dbReference type="ChEBI" id="CHEBI:30013"/>
        <dbReference type="ChEBI" id="CHEBI:30616"/>
        <dbReference type="ChEBI" id="CHEBI:61977"/>
        <dbReference type="ChEBI" id="CHEBI:456216"/>
        <dbReference type="EC" id="2.7.11.25"/>
    </reaction>
</comment>
<dbReference type="PROSITE" id="PS00108">
    <property type="entry name" value="PROTEIN_KINASE_ST"/>
    <property type="match status" value="1"/>
</dbReference>
<dbReference type="PROSITE" id="PS00107">
    <property type="entry name" value="PROTEIN_KINASE_ATP"/>
    <property type="match status" value="1"/>
</dbReference>
<evidence type="ECO:0000256" key="7">
    <source>
        <dbReference type="ARBA" id="ARBA00022840"/>
    </source>
</evidence>
<dbReference type="Gramene" id="AUR62023613-RA">
    <property type="protein sequence ID" value="AUR62023613-RA:cds"/>
    <property type="gene ID" value="AUR62023613"/>
</dbReference>
<evidence type="ECO:0000256" key="1">
    <source>
        <dbReference type="ARBA" id="ARBA00006529"/>
    </source>
</evidence>
<reference evidence="13" key="2">
    <citation type="submission" date="2021-03" db="UniProtKB">
        <authorList>
            <consortium name="EnsemblPlants"/>
        </authorList>
    </citation>
    <scope>IDENTIFICATION</scope>
</reference>
<reference evidence="13" key="1">
    <citation type="journal article" date="2017" name="Nature">
        <title>The genome of Chenopodium quinoa.</title>
        <authorList>
            <person name="Jarvis D.E."/>
            <person name="Ho Y.S."/>
            <person name="Lightfoot D.J."/>
            <person name="Schmoeckel S.M."/>
            <person name="Li B."/>
            <person name="Borm T.J.A."/>
            <person name="Ohyanagi H."/>
            <person name="Mineta K."/>
            <person name="Michell C.T."/>
            <person name="Saber N."/>
            <person name="Kharbatia N.M."/>
            <person name="Rupper R.R."/>
            <person name="Sharp A.R."/>
            <person name="Dally N."/>
            <person name="Boughton B.A."/>
            <person name="Woo Y.H."/>
            <person name="Gao G."/>
            <person name="Schijlen E.G.W.M."/>
            <person name="Guo X."/>
            <person name="Momin A.A."/>
            <person name="Negrao S."/>
            <person name="Al-Babili S."/>
            <person name="Gehring C."/>
            <person name="Roessner U."/>
            <person name="Jung C."/>
            <person name="Murphy K."/>
            <person name="Arold S.T."/>
            <person name="Gojobori T."/>
            <person name="van der Linden C.G."/>
            <person name="van Loo E.N."/>
            <person name="Jellen E.N."/>
            <person name="Maughan P.J."/>
            <person name="Tester M."/>
        </authorList>
    </citation>
    <scope>NUCLEOTIDE SEQUENCE [LARGE SCALE GENOMIC DNA]</scope>
    <source>
        <strain evidence="13">cv. PI 614886</strain>
    </source>
</reference>
<dbReference type="PANTHER" id="PTHR48016">
    <property type="entry name" value="MAP KINASE KINASE KINASE SSK2-RELATED-RELATED"/>
    <property type="match status" value="1"/>
</dbReference>
<feature type="region of interest" description="Disordered" evidence="11">
    <location>
        <begin position="1"/>
        <end position="56"/>
    </location>
</feature>
<name>A0A803M590_CHEQI</name>
<dbReference type="EnsemblPlants" id="AUR62023613-RA">
    <property type="protein sequence ID" value="AUR62023613-RA:cds"/>
    <property type="gene ID" value="AUR62023613"/>
</dbReference>
<evidence type="ECO:0000256" key="5">
    <source>
        <dbReference type="ARBA" id="ARBA00022741"/>
    </source>
</evidence>
<evidence type="ECO:0000256" key="3">
    <source>
        <dbReference type="ARBA" id="ARBA00022527"/>
    </source>
</evidence>
<dbReference type="Pfam" id="PF00069">
    <property type="entry name" value="Pkinase"/>
    <property type="match status" value="1"/>
</dbReference>
<dbReference type="OMA" id="TEVNKPC"/>
<dbReference type="PANTHER" id="PTHR48016:SF29">
    <property type="entry name" value="MITOGEN-ACTIVATED PROTEIN KINASE KINASE KINASE 1-RELATED"/>
    <property type="match status" value="1"/>
</dbReference>
<dbReference type="Gene3D" id="1.10.510.10">
    <property type="entry name" value="Transferase(Phosphotransferase) domain 1"/>
    <property type="match status" value="1"/>
</dbReference>
<dbReference type="InterPro" id="IPR017441">
    <property type="entry name" value="Protein_kinase_ATP_BS"/>
</dbReference>
<feature type="binding site" evidence="10">
    <location>
        <position position="331"/>
    </location>
    <ligand>
        <name>ATP</name>
        <dbReference type="ChEBI" id="CHEBI:30616"/>
    </ligand>
</feature>
<evidence type="ECO:0000256" key="6">
    <source>
        <dbReference type="ARBA" id="ARBA00022777"/>
    </source>
</evidence>
<evidence type="ECO:0000256" key="10">
    <source>
        <dbReference type="PROSITE-ProRule" id="PRU10141"/>
    </source>
</evidence>
<keyword evidence="14" id="KW-1185">Reference proteome</keyword>
<keyword evidence="4" id="KW-0808">Transferase</keyword>
<dbReference type="PROSITE" id="PS50011">
    <property type="entry name" value="PROTEIN_KINASE_DOM"/>
    <property type="match status" value="1"/>
</dbReference>
<evidence type="ECO:0000313" key="14">
    <source>
        <dbReference type="Proteomes" id="UP000596660"/>
    </source>
</evidence>
<dbReference type="SMART" id="SM00220">
    <property type="entry name" value="S_TKc"/>
    <property type="match status" value="1"/>
</dbReference>
<feature type="compositionally biased region" description="Low complexity" evidence="11">
    <location>
        <begin position="39"/>
        <end position="56"/>
    </location>
</feature>
<dbReference type="InterPro" id="IPR011009">
    <property type="entry name" value="Kinase-like_dom_sf"/>
</dbReference>
<keyword evidence="7 10" id="KW-0067">ATP-binding</keyword>
<evidence type="ECO:0000256" key="8">
    <source>
        <dbReference type="ARBA" id="ARBA00047559"/>
    </source>
</evidence>
<dbReference type="GO" id="GO:0005524">
    <property type="term" value="F:ATP binding"/>
    <property type="evidence" value="ECO:0007669"/>
    <property type="project" value="UniProtKB-UniRule"/>
</dbReference>
<evidence type="ECO:0000256" key="2">
    <source>
        <dbReference type="ARBA" id="ARBA00012406"/>
    </source>
</evidence>
<evidence type="ECO:0000256" key="11">
    <source>
        <dbReference type="SAM" id="MobiDB-lite"/>
    </source>
</evidence>
<dbReference type="InterPro" id="IPR008271">
    <property type="entry name" value="Ser/Thr_kinase_AS"/>
</dbReference>
<keyword evidence="6" id="KW-0418">Kinase</keyword>
<evidence type="ECO:0000259" key="12">
    <source>
        <dbReference type="PROSITE" id="PS50011"/>
    </source>
</evidence>
<feature type="domain" description="Protein kinase" evidence="12">
    <location>
        <begin position="303"/>
        <end position="581"/>
    </location>
</feature>
<sequence>MHHLSGIFSHKKLNKKMDQVSSPKPKLVRRNAAKNFDYTPSASTSPSTSGSSAPRTRSLDLGVVVEKTSLRCEGNAGEIEWICQSLGLSGPEDFQIPQAAYQAMKNRSSSDVTPRTKKEQLDGVDLKVPIKQEEVQKFGDRMPHRFGNSAQKNEIIQNDRIGNEFRPCGPAVFPHQADNSVRPVYGGGGGGIKGDRPPLLTPPPAMSLPVLDDQCSTWELLKGFAPDDNKPLRVPYVDQTQSSDDEEDISREGSQGVRIGETIMLSGSCSFTTTNDDDSSSSTTEPVSIISPNGVCKVNITQWMKGSQLGRGSFGTVYEGISCEGFFFAVKEVSLLEQGSQGRQSIYQLEQEIELLSQFEHENIVRYLGTETADSKLYIFLELVTQGSLAKLYQQYRLRDSHVSNYTRQILLGLKYLHDKNVVHRDIKSGNILVASDGTVKLADFGLAKATRLNDLKSCKGTAFWMAPEVWNLWIMDTVAGAWSVCPLWDSCIQVVNQKNKGYGLPADIWSLGCTVLEMLTGHVPYYPLEFMQALFKIGNGEAPPIPDTLSKDARDFIQQCLRVNPNNRPTAAELLEHPFLRRQLYAPLGSESPMMRGKSI</sequence>
<evidence type="ECO:0000256" key="4">
    <source>
        <dbReference type="ARBA" id="ARBA00022679"/>
    </source>
</evidence>
<keyword evidence="5 10" id="KW-0547">Nucleotide-binding</keyword>
<comment type="similarity">
    <text evidence="1">Belongs to the protein kinase superfamily. STE Ser/Thr protein kinase family. MAP kinase kinase kinase subfamily.</text>
</comment>
<dbReference type="InterPro" id="IPR000719">
    <property type="entry name" value="Prot_kinase_dom"/>
</dbReference>
<dbReference type="AlphaFoldDB" id="A0A803M590"/>
<dbReference type="SUPFAM" id="SSF56112">
    <property type="entry name" value="Protein kinase-like (PK-like)"/>
    <property type="match status" value="1"/>
</dbReference>
<accession>A0A803M590</accession>
<dbReference type="GO" id="GO:0005737">
    <property type="term" value="C:cytoplasm"/>
    <property type="evidence" value="ECO:0007669"/>
    <property type="project" value="TreeGrafter"/>
</dbReference>
<organism evidence="13 14">
    <name type="scientific">Chenopodium quinoa</name>
    <name type="common">Quinoa</name>
    <dbReference type="NCBI Taxonomy" id="63459"/>
    <lineage>
        <taxon>Eukaryota</taxon>
        <taxon>Viridiplantae</taxon>
        <taxon>Streptophyta</taxon>
        <taxon>Embryophyta</taxon>
        <taxon>Tracheophyta</taxon>
        <taxon>Spermatophyta</taxon>
        <taxon>Magnoliopsida</taxon>
        <taxon>eudicotyledons</taxon>
        <taxon>Gunneridae</taxon>
        <taxon>Pentapetalae</taxon>
        <taxon>Caryophyllales</taxon>
        <taxon>Chenopodiaceae</taxon>
        <taxon>Chenopodioideae</taxon>
        <taxon>Atripliceae</taxon>
        <taxon>Chenopodium</taxon>
    </lineage>
</organism>
<evidence type="ECO:0000313" key="13">
    <source>
        <dbReference type="EnsemblPlants" id="AUR62023613-RA:cds"/>
    </source>
</evidence>
<dbReference type="Proteomes" id="UP000596660">
    <property type="component" value="Unplaced"/>
</dbReference>
<dbReference type="InterPro" id="IPR050538">
    <property type="entry name" value="MAP_kinase_kinase_kinase"/>
</dbReference>
<evidence type="ECO:0000256" key="9">
    <source>
        <dbReference type="ARBA" id="ARBA00048329"/>
    </source>
</evidence>
<dbReference type="EC" id="2.7.11.25" evidence="2"/>
<proteinExistence type="inferred from homology"/>
<dbReference type="GO" id="GO:0004709">
    <property type="term" value="F:MAP kinase kinase kinase activity"/>
    <property type="evidence" value="ECO:0007669"/>
    <property type="project" value="UniProtKB-EC"/>
</dbReference>
<feature type="compositionally biased region" description="Basic residues" evidence="11">
    <location>
        <begin position="1"/>
        <end position="14"/>
    </location>
</feature>
<protein>
    <recommendedName>
        <fullName evidence="2">mitogen-activated protein kinase kinase kinase</fullName>
        <ecNumber evidence="2">2.7.11.25</ecNumber>
    </recommendedName>
</protein>
<dbReference type="Gene3D" id="3.30.200.20">
    <property type="entry name" value="Phosphorylase Kinase, domain 1"/>
    <property type="match status" value="1"/>
</dbReference>
<comment type="catalytic activity">
    <reaction evidence="9">
        <text>L-seryl-[protein] + ATP = O-phospho-L-seryl-[protein] + ADP + H(+)</text>
        <dbReference type="Rhea" id="RHEA:17989"/>
        <dbReference type="Rhea" id="RHEA-COMP:9863"/>
        <dbReference type="Rhea" id="RHEA-COMP:11604"/>
        <dbReference type="ChEBI" id="CHEBI:15378"/>
        <dbReference type="ChEBI" id="CHEBI:29999"/>
        <dbReference type="ChEBI" id="CHEBI:30616"/>
        <dbReference type="ChEBI" id="CHEBI:83421"/>
        <dbReference type="ChEBI" id="CHEBI:456216"/>
        <dbReference type="EC" id="2.7.11.25"/>
    </reaction>
</comment>
<keyword evidence="3" id="KW-0723">Serine/threonine-protein kinase</keyword>